<accession>A0ABX4FSG3</accession>
<dbReference type="PANTHER" id="PTHR35564:SF4">
    <property type="entry name" value="CYTOPLASMIC PROTEIN"/>
    <property type="match status" value="1"/>
</dbReference>
<name>A0ABX4FSG3_9GAMM</name>
<gene>
    <name evidence="1" type="ORF">ASV53_21715</name>
</gene>
<comment type="caution">
    <text evidence="1">The sequence shown here is derived from an EMBL/GenBank/DDBJ whole genome shotgun (WGS) entry which is preliminary data.</text>
</comment>
<dbReference type="PANTHER" id="PTHR35564">
    <property type="match status" value="1"/>
</dbReference>
<keyword evidence="2" id="KW-1185">Reference proteome</keyword>
<sequence length="334" mass="37661">MASDGWWEGTAVSKAIDLTDFQGRELYEVIYALHRHYISTDGHFELGSDAFIDDETIRFVASQHLGFAANEVTVRPEKSGEGLTLEVSSFGLTGVAGVLPQHYTELILQRMKRKDYALRDFLDLFNHRLISLYYRSWEKYQYSVHHQRHLWGQPTDIHQALQSLTGSIDDSDIYWGGLLAKTVRNVASMKAIISHTLKCDVDVDEFVGRWIPLQGNEQTALCSRAEPDGLHAQLGRTTVLGKQVWNVNAAIRIVLYVQDAQLTRRLIQKSVLMTRLNNLARHFVPQSTQVDWEVQTYYADLPLAALGSETQLGLSAMLGMSSLLATKPVKISIN</sequence>
<proteinExistence type="predicted"/>
<dbReference type="EMBL" id="NOIF01000226">
    <property type="protein sequence ID" value="OZS41817.1"/>
    <property type="molecule type" value="Genomic_DNA"/>
</dbReference>
<organism evidence="1 2">
    <name type="scientific">Photobacterium sanguinicancri</name>
    <dbReference type="NCBI Taxonomy" id="875932"/>
    <lineage>
        <taxon>Bacteria</taxon>
        <taxon>Pseudomonadati</taxon>
        <taxon>Pseudomonadota</taxon>
        <taxon>Gammaproteobacteria</taxon>
        <taxon>Vibrionales</taxon>
        <taxon>Vibrionaceae</taxon>
        <taxon>Photobacterium</taxon>
    </lineage>
</organism>
<dbReference type="NCBIfam" id="TIGR03347">
    <property type="entry name" value="VI_chp_1"/>
    <property type="match status" value="1"/>
</dbReference>
<dbReference type="InterPro" id="IPR010732">
    <property type="entry name" value="T6SS_TssG-like"/>
</dbReference>
<dbReference type="Proteomes" id="UP000215999">
    <property type="component" value="Unassembled WGS sequence"/>
</dbReference>
<evidence type="ECO:0008006" key="3">
    <source>
        <dbReference type="Google" id="ProtNLM"/>
    </source>
</evidence>
<reference evidence="1 2" key="1">
    <citation type="journal article" date="2016" name="Antonie Van Leeuwenhoek">
        <title>Photobacterium sanguinicancri sp. nov. isolated from marine animals.</title>
        <authorList>
            <person name="Gomez-Gil B."/>
            <person name="Roque A."/>
            <person name="Rotllant G."/>
            <person name="Romalde J.L."/>
            <person name="Doce A."/>
            <person name="Eggermont M."/>
            <person name="Defoirdt T."/>
        </authorList>
    </citation>
    <scope>NUCLEOTIDE SEQUENCE [LARGE SCALE GENOMIC DNA]</scope>
    <source>
        <strain evidence="1 2">CAIM 1827</strain>
    </source>
</reference>
<evidence type="ECO:0000313" key="2">
    <source>
        <dbReference type="Proteomes" id="UP000215999"/>
    </source>
</evidence>
<protein>
    <recommendedName>
        <fullName evidence="3">Type VI secretion protein</fullName>
    </recommendedName>
</protein>
<evidence type="ECO:0000313" key="1">
    <source>
        <dbReference type="EMBL" id="OZS41817.1"/>
    </source>
</evidence>
<dbReference type="Pfam" id="PF06996">
    <property type="entry name" value="T6SS_TssG"/>
    <property type="match status" value="1"/>
</dbReference>